<organism evidence="1 2">
    <name type="scientific">Nitrosospira lacus</name>
    <dbReference type="NCBI Taxonomy" id="1288494"/>
    <lineage>
        <taxon>Bacteria</taxon>
        <taxon>Pseudomonadati</taxon>
        <taxon>Pseudomonadota</taxon>
        <taxon>Betaproteobacteria</taxon>
        <taxon>Nitrosomonadales</taxon>
        <taxon>Nitrosomonadaceae</taxon>
        <taxon>Nitrosospira</taxon>
    </lineage>
</organism>
<reference evidence="1 2" key="1">
    <citation type="journal article" date="2015" name="Int. J. Syst. Evol. Microbiol.">
        <title>Nitrosospira lacus sp. nov., a psychrotolerant, ammonia-oxidizing bacterium from sandy lake sediment.</title>
        <authorList>
            <person name="Urakawa H."/>
            <person name="Garcia J.C."/>
            <person name="Nielsen J.L."/>
            <person name="Le V.Q."/>
            <person name="Kozlowski J.A."/>
            <person name="Stein L.Y."/>
            <person name="Lim C.K."/>
            <person name="Pommerening-Roser A."/>
            <person name="Martens-Habbena W."/>
            <person name="Stahl D.A."/>
            <person name="Klotz M.G."/>
        </authorList>
    </citation>
    <scope>NUCLEOTIDE SEQUENCE [LARGE SCALE GENOMIC DNA]</scope>
    <source>
        <strain evidence="1 2">APG3</strain>
    </source>
</reference>
<dbReference type="Proteomes" id="UP000012179">
    <property type="component" value="Chromosome"/>
</dbReference>
<dbReference type="EMBL" id="CP021106">
    <property type="protein sequence ID" value="ARO87842.1"/>
    <property type="molecule type" value="Genomic_DNA"/>
</dbReference>
<evidence type="ECO:0000313" key="2">
    <source>
        <dbReference type="Proteomes" id="UP000012179"/>
    </source>
</evidence>
<dbReference type="AlphaFoldDB" id="A0A1W6SPZ2"/>
<protein>
    <submittedName>
        <fullName evidence="1">Uncharacterized protein</fullName>
    </submittedName>
</protein>
<sequence>MRVTIIRDDGVVGVDGLFRHVDLSALPPEIRAVQWDGVSGHIEYDNAANTPLETIAGFRWIVDLWVAAAAQAPALPATPGSRD</sequence>
<dbReference type="RefSeq" id="WP_004178480.1">
    <property type="nucleotide sequence ID" value="NZ_CP021106.3"/>
</dbReference>
<evidence type="ECO:0000313" key="1">
    <source>
        <dbReference type="EMBL" id="ARO87842.1"/>
    </source>
</evidence>
<accession>A0A1W6SPZ2</accession>
<gene>
    <name evidence="1" type="ORF">EBAPG3_008725</name>
</gene>
<name>A0A1W6SPZ2_9PROT</name>
<dbReference type="OrthoDB" id="8565491at2"/>
<keyword evidence="2" id="KW-1185">Reference proteome</keyword>
<dbReference type="eggNOG" id="ENOG50339P5">
    <property type="taxonomic scope" value="Bacteria"/>
</dbReference>
<proteinExistence type="predicted"/>
<dbReference type="KEGG" id="nlc:EBAPG3_008725"/>